<proteinExistence type="inferred from homology"/>
<feature type="region of interest" description="Disordered" evidence="8">
    <location>
        <begin position="451"/>
        <end position="473"/>
    </location>
</feature>
<dbReference type="InterPro" id="IPR056764">
    <property type="entry name" value="LbH_EIF2B3/5"/>
</dbReference>
<evidence type="ECO:0000313" key="10">
    <source>
        <dbReference type="EMBL" id="KAA8900416.1"/>
    </source>
</evidence>
<dbReference type="SMART" id="SM00515">
    <property type="entry name" value="eIF5C"/>
    <property type="match status" value="1"/>
</dbReference>
<dbReference type="PANTHER" id="PTHR45887">
    <property type="entry name" value="TRANSLATION INITIATION FACTOR EIF-2B SUBUNIT EPSILON"/>
    <property type="match status" value="1"/>
</dbReference>
<dbReference type="CDD" id="cd04197">
    <property type="entry name" value="eIF-2B_epsilon_N"/>
    <property type="match status" value="1"/>
</dbReference>
<dbReference type="AlphaFoldDB" id="A0A642UJY3"/>
<dbReference type="SUPFAM" id="SSF48371">
    <property type="entry name" value="ARM repeat"/>
    <property type="match status" value="1"/>
</dbReference>
<keyword evidence="4" id="KW-0648">Protein biosynthesis</keyword>
<evidence type="ECO:0000256" key="3">
    <source>
        <dbReference type="ARBA" id="ARBA00022490"/>
    </source>
</evidence>
<dbReference type="PANTHER" id="PTHR45887:SF1">
    <property type="entry name" value="TRANSLATION INITIATION FACTOR EIF-2B SUBUNIT EPSILON"/>
    <property type="match status" value="1"/>
</dbReference>
<dbReference type="OMA" id="LAQSCKI"/>
<evidence type="ECO:0000256" key="2">
    <source>
        <dbReference type="ARBA" id="ARBA00007878"/>
    </source>
</evidence>
<dbReference type="Pfam" id="PF02020">
    <property type="entry name" value="W2"/>
    <property type="match status" value="1"/>
</dbReference>
<dbReference type="CDD" id="cd11558">
    <property type="entry name" value="W2_eIF2B_epsilon"/>
    <property type="match status" value="1"/>
</dbReference>
<dbReference type="FunFam" id="1.25.40.180:FF:000022">
    <property type="entry name" value="Translation initiation factor eIF-2B epsilon subunit"/>
    <property type="match status" value="1"/>
</dbReference>
<organism evidence="10 11">
    <name type="scientific">Diutina rugosa</name>
    <name type="common">Yeast</name>
    <name type="synonym">Candida rugosa</name>
    <dbReference type="NCBI Taxonomy" id="5481"/>
    <lineage>
        <taxon>Eukaryota</taxon>
        <taxon>Fungi</taxon>
        <taxon>Dikarya</taxon>
        <taxon>Ascomycota</taxon>
        <taxon>Saccharomycotina</taxon>
        <taxon>Pichiomycetes</taxon>
        <taxon>Debaryomycetaceae</taxon>
        <taxon>Diutina</taxon>
    </lineage>
</organism>
<keyword evidence="11" id="KW-1185">Reference proteome</keyword>
<dbReference type="Pfam" id="PF00483">
    <property type="entry name" value="NTP_transferase"/>
    <property type="match status" value="1"/>
</dbReference>
<dbReference type="GO" id="GO:0005085">
    <property type="term" value="F:guanyl-nucleotide exchange factor activity"/>
    <property type="evidence" value="ECO:0007669"/>
    <property type="project" value="InterPro"/>
</dbReference>
<dbReference type="SUPFAM" id="SSF53448">
    <property type="entry name" value="Nucleotide-diphospho-sugar transferases"/>
    <property type="match status" value="1"/>
</dbReference>
<reference evidence="10 11" key="1">
    <citation type="submission" date="2019-07" db="EMBL/GenBank/DDBJ databases">
        <title>Genome assembly of two rare yeast pathogens: Diutina rugosa and Trichomonascus ciferrii.</title>
        <authorList>
            <person name="Mixao V."/>
            <person name="Saus E."/>
            <person name="Hansen A."/>
            <person name="Lass-Flor C."/>
            <person name="Gabaldon T."/>
        </authorList>
    </citation>
    <scope>NUCLEOTIDE SEQUENCE [LARGE SCALE GENOMIC DNA]</scope>
    <source>
        <strain evidence="10 11">CBS 613</strain>
    </source>
</reference>
<evidence type="ECO:0000256" key="7">
    <source>
        <dbReference type="ARBA" id="ARBA00046432"/>
    </source>
</evidence>
<dbReference type="GO" id="GO:0005829">
    <property type="term" value="C:cytosol"/>
    <property type="evidence" value="ECO:0007669"/>
    <property type="project" value="UniProtKB-SubCell"/>
</dbReference>
<comment type="similarity">
    <text evidence="2">Belongs to the eIF-2B gamma/epsilon subunits family.</text>
</comment>
<evidence type="ECO:0000256" key="5">
    <source>
        <dbReference type="ARBA" id="ARBA00044144"/>
    </source>
</evidence>
<name>A0A642UJY3_DIURU</name>
<dbReference type="InterPro" id="IPR035543">
    <property type="entry name" value="eIF-2B_epsilon_N"/>
</dbReference>
<dbReference type="GO" id="GO:0003743">
    <property type="term" value="F:translation initiation factor activity"/>
    <property type="evidence" value="ECO:0007669"/>
    <property type="project" value="TreeGrafter"/>
</dbReference>
<dbReference type="InterPro" id="IPR003307">
    <property type="entry name" value="W2_domain"/>
</dbReference>
<dbReference type="InterPro" id="IPR051956">
    <property type="entry name" value="eIF2B_epsilon"/>
</dbReference>
<dbReference type="GO" id="GO:0005851">
    <property type="term" value="C:eukaryotic translation initiation factor 2B complex"/>
    <property type="evidence" value="ECO:0007669"/>
    <property type="project" value="UniProtKB-ARBA"/>
</dbReference>
<sequence>MVKQKELVEDRLQAVVLTDSFESRFQPLASVKPRCLLPLANVPLIEYTLEFLAKAQVHEVYLFCTSHGEEVQQYINQSKWADNRAFTINVVLTLESHSTGDVMRDIDNRGIITGDFLLVQGDVVTNVDFAKAMAFHKQKRATDKDHILTMVLASASATHRTRSPDTGLFAIDKQSDRCIFYDPNIDSPVGIDPSLLEGVDEAVVRNDLIDCHIDICTPHVPQIYQDEFDYQYPRSDFLKRVLDSDLVKKTIYAYVVDEYAARVDSIDTYKSVSQDIMGRYAYPLVPELNSFDTTFNVELGQIYKEEKVVLAQSCTIGQLTMIGGLSQVGEGSQLERSVIGRNCTIGANVIIEDAYLFDGVTVEDGAVIKNTIIGSRATISESVVVESSVIGYNVAVTSSVSSKKLSATFIDGDDDEFECAELDDNLYEFKQDLAQATLYLHNLNMSDESVNSVSKRKRKHSRNRRMSTASMAEFSDEEDFEPEAIATVQRALDNNHDIDTAALELNTLRMSMNVSYHDVRLATVTAFLKKILEYIKTDTLSAAEATTKIFKQWSPLFKKQVFDADEQRDLLDILQNQLSVLDSAYNYIIFLHATKWLYELDVLEEESILEWWHQSPPKNDQETHVRSGVEKFVEWLEDAEEESDDE</sequence>
<dbReference type="GeneID" id="54782490"/>
<dbReference type="PROSITE" id="PS51363">
    <property type="entry name" value="W2"/>
    <property type="match status" value="1"/>
</dbReference>
<dbReference type="VEuPathDB" id="FungiDB:DIURU_003839"/>
<evidence type="ECO:0000256" key="1">
    <source>
        <dbReference type="ARBA" id="ARBA00004514"/>
    </source>
</evidence>
<dbReference type="InterPro" id="IPR044123">
    <property type="entry name" value="W2_eIF2B_epsilon"/>
</dbReference>
<dbReference type="RefSeq" id="XP_034011416.1">
    <property type="nucleotide sequence ID" value="XM_034156645.1"/>
</dbReference>
<keyword evidence="4" id="KW-0396">Initiation factor</keyword>
<dbReference type="Gene3D" id="1.25.40.180">
    <property type="match status" value="1"/>
</dbReference>
<dbReference type="Gene3D" id="2.160.10.10">
    <property type="entry name" value="Hexapeptide repeat proteins"/>
    <property type="match status" value="1"/>
</dbReference>
<feature type="compositionally biased region" description="Basic residues" evidence="8">
    <location>
        <begin position="454"/>
        <end position="465"/>
    </location>
</feature>
<dbReference type="Pfam" id="PF25084">
    <property type="entry name" value="LbH_EIF2B"/>
    <property type="match status" value="1"/>
</dbReference>
<feature type="domain" description="W2" evidence="9">
    <location>
        <begin position="474"/>
        <end position="646"/>
    </location>
</feature>
<dbReference type="Gene3D" id="3.90.550.10">
    <property type="entry name" value="Spore Coat Polysaccharide Biosynthesis Protein SpsA, Chain A"/>
    <property type="match status" value="1"/>
</dbReference>
<dbReference type="InterPro" id="IPR005835">
    <property type="entry name" value="NTP_transferase_dom"/>
</dbReference>
<evidence type="ECO:0000313" key="11">
    <source>
        <dbReference type="Proteomes" id="UP000449547"/>
    </source>
</evidence>
<dbReference type="GO" id="GO:0031369">
    <property type="term" value="F:translation initiation factor binding"/>
    <property type="evidence" value="ECO:0007669"/>
    <property type="project" value="InterPro"/>
</dbReference>
<accession>A0A642UJY3</accession>
<comment type="caution">
    <text evidence="10">The sequence shown here is derived from an EMBL/GenBank/DDBJ whole genome shotgun (WGS) entry which is preliminary data.</text>
</comment>
<dbReference type="Proteomes" id="UP000449547">
    <property type="component" value="Unassembled WGS sequence"/>
</dbReference>
<dbReference type="InterPro" id="IPR016024">
    <property type="entry name" value="ARM-type_fold"/>
</dbReference>
<comment type="subcellular location">
    <subcellularLocation>
        <location evidence="1">Cytoplasm</location>
        <location evidence="1">Cytosol</location>
    </subcellularLocation>
</comment>
<dbReference type="EMBL" id="SWFT01000112">
    <property type="protein sequence ID" value="KAA8900416.1"/>
    <property type="molecule type" value="Genomic_DNA"/>
</dbReference>
<comment type="subunit">
    <text evidence="7">Component of the translation initiation factor 2B (eIF2B) complex which is a heterodecamer of two sets of five different subunits: alpha, beta, gamma, delta and epsilon. Subunits alpha, beta and delta comprise a regulatory subcomplex and subunits epsilon and gamma comprise a catalytic subcomplex. Within the complex, the hexameric regulatory complex resides at the center, with the two heterodimeric catalytic subcomplexes bound on opposite sides.</text>
</comment>
<protein>
    <recommendedName>
        <fullName evidence="5">Translation initiation factor eIF2B subunit epsilon</fullName>
    </recommendedName>
    <alternativeName>
        <fullName evidence="6">eIF2B GDP-GTP exchange factor subunit epsilon</fullName>
    </alternativeName>
</protein>
<gene>
    <name evidence="10" type="ORF">DIURU_003839</name>
</gene>
<keyword evidence="3" id="KW-0963">Cytoplasm</keyword>
<evidence type="ECO:0000256" key="4">
    <source>
        <dbReference type="ARBA" id="ARBA00022540"/>
    </source>
</evidence>
<evidence type="ECO:0000256" key="6">
    <source>
        <dbReference type="ARBA" id="ARBA00044345"/>
    </source>
</evidence>
<dbReference type="OrthoDB" id="424572at2759"/>
<evidence type="ECO:0000259" key="9">
    <source>
        <dbReference type="PROSITE" id="PS51363"/>
    </source>
</evidence>
<dbReference type="FunFam" id="3.90.550.10:FF:000066">
    <property type="entry name" value="Translation initiation factor eIF-2B subunit epsilon"/>
    <property type="match status" value="1"/>
</dbReference>
<evidence type="ECO:0000256" key="8">
    <source>
        <dbReference type="SAM" id="MobiDB-lite"/>
    </source>
</evidence>
<dbReference type="InterPro" id="IPR029044">
    <property type="entry name" value="Nucleotide-diphossugar_trans"/>
</dbReference>